<comment type="caution">
    <text evidence="13">The sequence shown here is derived from an EMBL/GenBank/DDBJ whole genome shotgun (WGS) entry which is preliminary data.</text>
</comment>
<dbReference type="InterPro" id="IPR005467">
    <property type="entry name" value="His_kinase_dom"/>
</dbReference>
<feature type="domain" description="Histidine kinase" evidence="11">
    <location>
        <begin position="234"/>
        <end position="438"/>
    </location>
</feature>
<dbReference type="InterPro" id="IPR003660">
    <property type="entry name" value="HAMP_dom"/>
</dbReference>
<dbReference type="PROSITE" id="PS50885">
    <property type="entry name" value="HAMP"/>
    <property type="match status" value="1"/>
</dbReference>
<dbReference type="InterPro" id="IPR050428">
    <property type="entry name" value="TCS_sensor_his_kinase"/>
</dbReference>
<keyword evidence="4" id="KW-0597">Phosphoprotein</keyword>
<reference evidence="13 14" key="1">
    <citation type="submission" date="2019-03" db="EMBL/GenBank/DDBJ databases">
        <title>Genomic Encyclopedia of Type Strains, Phase IV (KMG-IV): sequencing the most valuable type-strain genomes for metagenomic binning, comparative biology and taxonomic classification.</title>
        <authorList>
            <person name="Goeker M."/>
        </authorList>
    </citation>
    <scope>NUCLEOTIDE SEQUENCE [LARGE SCALE GENOMIC DNA]</scope>
    <source>
        <strain evidence="13 14">DSM 21944</strain>
    </source>
</reference>
<dbReference type="PANTHER" id="PTHR45436:SF16">
    <property type="entry name" value="HISTIDINE KINASE"/>
    <property type="match status" value="1"/>
</dbReference>
<keyword evidence="8 10" id="KW-1133">Transmembrane helix</keyword>
<feature type="transmembrane region" description="Helical" evidence="10">
    <location>
        <begin position="149"/>
        <end position="171"/>
    </location>
</feature>
<gene>
    <name evidence="13" type="ORF">EDC25_12019</name>
</gene>
<keyword evidence="5" id="KW-0808">Transferase</keyword>
<dbReference type="PROSITE" id="PS50109">
    <property type="entry name" value="HIS_KIN"/>
    <property type="match status" value="1"/>
</dbReference>
<evidence type="ECO:0000313" key="13">
    <source>
        <dbReference type="EMBL" id="TCS95130.1"/>
    </source>
</evidence>
<dbReference type="PANTHER" id="PTHR45436">
    <property type="entry name" value="SENSOR HISTIDINE KINASE YKOH"/>
    <property type="match status" value="1"/>
</dbReference>
<name>A0A4R3L809_9GAMM</name>
<dbReference type="OrthoDB" id="9121563at2"/>
<dbReference type="Pfam" id="PF00512">
    <property type="entry name" value="HisKA"/>
    <property type="match status" value="1"/>
</dbReference>
<evidence type="ECO:0000256" key="7">
    <source>
        <dbReference type="ARBA" id="ARBA00022777"/>
    </source>
</evidence>
<evidence type="ECO:0000259" key="12">
    <source>
        <dbReference type="PROSITE" id="PS50885"/>
    </source>
</evidence>
<dbReference type="Gene3D" id="3.30.565.10">
    <property type="entry name" value="Histidine kinase-like ATPase, C-terminal domain"/>
    <property type="match status" value="1"/>
</dbReference>
<accession>A0A4R3L809</accession>
<keyword evidence="6 10" id="KW-0812">Transmembrane</keyword>
<evidence type="ECO:0000256" key="4">
    <source>
        <dbReference type="ARBA" id="ARBA00022553"/>
    </source>
</evidence>
<evidence type="ECO:0000313" key="14">
    <source>
        <dbReference type="Proteomes" id="UP000294599"/>
    </source>
</evidence>
<dbReference type="Pfam" id="PF02518">
    <property type="entry name" value="HATPase_c"/>
    <property type="match status" value="1"/>
</dbReference>
<dbReference type="CDD" id="cd00082">
    <property type="entry name" value="HisKA"/>
    <property type="match status" value="1"/>
</dbReference>
<dbReference type="EC" id="2.7.13.3" evidence="3"/>
<protein>
    <recommendedName>
        <fullName evidence="3">histidine kinase</fullName>
        <ecNumber evidence="3">2.7.13.3</ecNumber>
    </recommendedName>
</protein>
<dbReference type="SMART" id="SM00388">
    <property type="entry name" value="HisKA"/>
    <property type="match status" value="1"/>
</dbReference>
<comment type="subcellular location">
    <subcellularLocation>
        <location evidence="2">Membrane</location>
    </subcellularLocation>
</comment>
<dbReference type="Pfam" id="PF00672">
    <property type="entry name" value="HAMP"/>
    <property type="match status" value="1"/>
</dbReference>
<dbReference type="GO" id="GO:0005886">
    <property type="term" value="C:plasma membrane"/>
    <property type="evidence" value="ECO:0007669"/>
    <property type="project" value="TreeGrafter"/>
</dbReference>
<dbReference type="SMART" id="SM00387">
    <property type="entry name" value="HATPase_c"/>
    <property type="match status" value="1"/>
</dbReference>
<keyword evidence="10" id="KW-0472">Membrane</keyword>
<evidence type="ECO:0000256" key="6">
    <source>
        <dbReference type="ARBA" id="ARBA00022692"/>
    </source>
</evidence>
<evidence type="ECO:0000259" key="11">
    <source>
        <dbReference type="PROSITE" id="PS50109"/>
    </source>
</evidence>
<evidence type="ECO:0000256" key="8">
    <source>
        <dbReference type="ARBA" id="ARBA00022989"/>
    </source>
</evidence>
<evidence type="ECO:0000256" key="10">
    <source>
        <dbReference type="SAM" id="Phobius"/>
    </source>
</evidence>
<evidence type="ECO:0000256" key="5">
    <source>
        <dbReference type="ARBA" id="ARBA00022679"/>
    </source>
</evidence>
<dbReference type="AlphaFoldDB" id="A0A4R3L809"/>
<dbReference type="GO" id="GO:0000155">
    <property type="term" value="F:phosphorelay sensor kinase activity"/>
    <property type="evidence" value="ECO:0007669"/>
    <property type="project" value="InterPro"/>
</dbReference>
<keyword evidence="9" id="KW-0902">Two-component regulatory system</keyword>
<feature type="transmembrane region" description="Helical" evidence="10">
    <location>
        <begin position="21"/>
        <end position="43"/>
    </location>
</feature>
<dbReference type="Proteomes" id="UP000294599">
    <property type="component" value="Unassembled WGS sequence"/>
</dbReference>
<proteinExistence type="predicted"/>
<dbReference type="Gene3D" id="1.10.287.130">
    <property type="match status" value="1"/>
</dbReference>
<organism evidence="13 14">
    <name type="scientific">Pseudofulvimonas gallinarii</name>
    <dbReference type="NCBI Taxonomy" id="634155"/>
    <lineage>
        <taxon>Bacteria</taxon>
        <taxon>Pseudomonadati</taxon>
        <taxon>Pseudomonadota</taxon>
        <taxon>Gammaproteobacteria</taxon>
        <taxon>Lysobacterales</taxon>
        <taxon>Rhodanobacteraceae</taxon>
        <taxon>Pseudofulvimonas</taxon>
    </lineage>
</organism>
<dbReference type="InterPro" id="IPR036890">
    <property type="entry name" value="HATPase_C_sf"/>
</dbReference>
<dbReference type="InterPro" id="IPR036097">
    <property type="entry name" value="HisK_dim/P_sf"/>
</dbReference>
<keyword evidence="14" id="KW-1185">Reference proteome</keyword>
<evidence type="ECO:0000256" key="1">
    <source>
        <dbReference type="ARBA" id="ARBA00000085"/>
    </source>
</evidence>
<comment type="catalytic activity">
    <reaction evidence="1">
        <text>ATP + protein L-histidine = ADP + protein N-phospho-L-histidine.</text>
        <dbReference type="EC" id="2.7.13.3"/>
    </reaction>
</comment>
<dbReference type="Gene3D" id="6.10.340.10">
    <property type="match status" value="1"/>
</dbReference>
<dbReference type="InterPro" id="IPR003661">
    <property type="entry name" value="HisK_dim/P_dom"/>
</dbReference>
<dbReference type="SUPFAM" id="SSF47384">
    <property type="entry name" value="Homodimeric domain of signal transducing histidine kinase"/>
    <property type="match status" value="1"/>
</dbReference>
<dbReference type="RefSeq" id="WP_132577534.1">
    <property type="nucleotide sequence ID" value="NZ_JBHLWF010000082.1"/>
</dbReference>
<keyword evidence="7 13" id="KW-0418">Kinase</keyword>
<dbReference type="SUPFAM" id="SSF55874">
    <property type="entry name" value="ATPase domain of HSP90 chaperone/DNA topoisomerase II/histidine kinase"/>
    <property type="match status" value="1"/>
</dbReference>
<dbReference type="SMART" id="SM00304">
    <property type="entry name" value="HAMP"/>
    <property type="match status" value="1"/>
</dbReference>
<evidence type="ECO:0000256" key="3">
    <source>
        <dbReference type="ARBA" id="ARBA00012438"/>
    </source>
</evidence>
<evidence type="ECO:0000256" key="2">
    <source>
        <dbReference type="ARBA" id="ARBA00004370"/>
    </source>
</evidence>
<feature type="domain" description="HAMP" evidence="12">
    <location>
        <begin position="173"/>
        <end position="226"/>
    </location>
</feature>
<evidence type="ECO:0000256" key="9">
    <source>
        <dbReference type="ARBA" id="ARBA00023012"/>
    </source>
</evidence>
<sequence length="438" mass="48328">MASATGSRTRKRFRHRLRSRIVIAFVVFGTLLTTAFALATLYLRDRLESELINESLQSEVDSFVAFKRAHPEPGANYEFDRFVAGIYARHRFANIPLEWQHLGSGIHDLDERHADGSVRHYKLAVRDDGDIRGFLRYDVTQEELGKQQMIGALAGALVLFTGAALLIGLWLSGRVMKPVTELARRVDEFAGRTDPPKLATHFPDDEVGQLAATLDDYAARLTELVRRDREFNADVSHELRTPLAVIKGAAELILAGDLTPKMRERVQRIERASRQCTDLISALLMLSRNERNIGAGERTDIARLCAQLIEDNQPTIAGKSIQIVLEADAQPQVLAPESVFAVALGNLISNACKYTREGHVRVRVLEDRVEVHDTGPGLSAEDAKHAFDRGYRGSAATGTGGGIGLAIVGRLSQLYGWRVSLEPLDPHGAKATLVFGRP</sequence>
<dbReference type="InterPro" id="IPR003594">
    <property type="entry name" value="HATPase_dom"/>
</dbReference>
<dbReference type="EMBL" id="SMAF01000020">
    <property type="protein sequence ID" value="TCS95130.1"/>
    <property type="molecule type" value="Genomic_DNA"/>
</dbReference>